<dbReference type="Proteomes" id="UP000234300">
    <property type="component" value="Unassembled WGS sequence"/>
</dbReference>
<accession>A0A2H1L0G3</accession>
<evidence type="ECO:0000313" key="2">
    <source>
        <dbReference type="Proteomes" id="UP000234300"/>
    </source>
</evidence>
<feature type="non-terminal residue" evidence="1">
    <location>
        <position position="1"/>
    </location>
</feature>
<name>A0A2H1L0G3_BREAU</name>
<proteinExistence type="predicted"/>
<dbReference type="AlphaFoldDB" id="A0A2H1L0G3"/>
<protein>
    <submittedName>
        <fullName evidence="1">Uncharacterized protein</fullName>
    </submittedName>
</protein>
<dbReference type="EMBL" id="FXZI01000081">
    <property type="protein sequence ID" value="SMY05495.1"/>
    <property type="molecule type" value="Genomic_DNA"/>
</dbReference>
<sequence length="59" mass="6318">GVIGVSGRRTQVTFVAPELSADVPETLILVADRHGLQATLLSRLTPVCTYNDPLVEART</sequence>
<gene>
    <name evidence="1" type="ORF">BAURA86_04120</name>
</gene>
<evidence type="ECO:0000313" key="1">
    <source>
        <dbReference type="EMBL" id="SMY05495.1"/>
    </source>
</evidence>
<reference evidence="1 2" key="1">
    <citation type="submission" date="2017-03" db="EMBL/GenBank/DDBJ databases">
        <authorList>
            <person name="Afonso C.L."/>
            <person name="Miller P.J."/>
            <person name="Scott M.A."/>
            <person name="Spackman E."/>
            <person name="Goraichik I."/>
            <person name="Dimitrov K.M."/>
            <person name="Suarez D.L."/>
            <person name="Swayne D.E."/>
        </authorList>
    </citation>
    <scope>NUCLEOTIDE SEQUENCE [LARGE SCALE GENOMIC DNA]</scope>
    <source>
        <strain evidence="2">8(6)</strain>
    </source>
</reference>
<dbReference type="RefSeq" id="WP_257949596.1">
    <property type="nucleotide sequence ID" value="NZ_FXZI01000081.1"/>
</dbReference>
<organism evidence="1 2">
    <name type="scientific">Brevibacterium aurantiacum</name>
    <dbReference type="NCBI Taxonomy" id="273384"/>
    <lineage>
        <taxon>Bacteria</taxon>
        <taxon>Bacillati</taxon>
        <taxon>Actinomycetota</taxon>
        <taxon>Actinomycetes</taxon>
        <taxon>Micrococcales</taxon>
        <taxon>Brevibacteriaceae</taxon>
        <taxon>Brevibacterium</taxon>
    </lineage>
</organism>